<dbReference type="InterPro" id="IPR025110">
    <property type="entry name" value="AMP-bd_C"/>
</dbReference>
<reference evidence="3" key="1">
    <citation type="journal article" date="2018" name="Genome Biol.">
        <title>SKESA: strategic k-mer extension for scrupulous assemblies.</title>
        <authorList>
            <person name="Souvorov A."/>
            <person name="Agarwala R."/>
            <person name="Lipman D.J."/>
        </authorList>
    </citation>
    <scope>NUCLEOTIDE SEQUENCE</scope>
    <source>
        <strain evidence="2">M281758.7</strain>
        <strain evidence="3">S038T</strain>
    </source>
</reference>
<evidence type="ECO:0000313" key="3">
    <source>
        <dbReference type="EMBL" id="HAD4059961.1"/>
    </source>
</evidence>
<dbReference type="GO" id="GO:0050218">
    <property type="term" value="F:propionate-CoA ligase activity"/>
    <property type="evidence" value="ECO:0007669"/>
    <property type="project" value="UniProtKB-EC"/>
</dbReference>
<gene>
    <name evidence="3" type="primary">prpE</name>
    <name evidence="3" type="synonym">yahU</name>
    <name evidence="2" type="ORF">G0L85_22015</name>
    <name evidence="3" type="ORF">G1R52_10350</name>
</gene>
<protein>
    <submittedName>
        <fullName evidence="3">Propionyl-CoA synthetase</fullName>
        <ecNumber evidence="3">6.2.1.17</ecNumber>
    </submittedName>
</protein>
<dbReference type="AlphaFoldDB" id="A0A714ETL7"/>
<proteinExistence type="predicted"/>
<dbReference type="Gene3D" id="3.30.300.30">
    <property type="match status" value="1"/>
</dbReference>
<organism evidence="3">
    <name type="scientific">Salmonella typhimurium</name>
    <dbReference type="NCBI Taxonomy" id="90371"/>
    <lineage>
        <taxon>Bacteria</taxon>
        <taxon>Pseudomonadati</taxon>
        <taxon>Pseudomonadota</taxon>
        <taxon>Gammaproteobacteria</taxon>
        <taxon>Enterobacterales</taxon>
        <taxon>Enterobacteriaceae</taxon>
        <taxon>Salmonella</taxon>
    </lineage>
</organism>
<dbReference type="PANTHER" id="PTHR43347">
    <property type="entry name" value="ACYL-COA SYNTHETASE"/>
    <property type="match status" value="1"/>
</dbReference>
<dbReference type="EMBL" id="DAAOSS010000005">
    <property type="protein sequence ID" value="HAD4059961.1"/>
    <property type="molecule type" value="Genomic_DNA"/>
</dbReference>
<dbReference type="Pfam" id="PF13193">
    <property type="entry name" value="AMP-binding_C"/>
    <property type="match status" value="1"/>
</dbReference>
<name>A0A714ETL7_SALTM</name>
<sequence>PNVAEVAVVGIKDALKGQVAVAFVIPKQSDTLADREAARDEENAIMALVDNQIGHFGRPAHVWFVSQLPKTRSGKMLRRTIQAICEGRDPGDLTTIDDPASLQQIRQAIEE</sequence>
<dbReference type="InterPro" id="IPR045851">
    <property type="entry name" value="AMP-bd_C_sf"/>
</dbReference>
<feature type="non-terminal residue" evidence="3">
    <location>
        <position position="1"/>
    </location>
</feature>
<comment type="caution">
    <text evidence="3">The sequence shown here is derived from an EMBL/GenBank/DDBJ whole genome shotgun (WGS) entry which is preliminary data.</text>
</comment>
<dbReference type="PANTHER" id="PTHR43347:SF3">
    <property type="entry name" value="ACYL-COA SYNTHETASE SHORT-CHAIN FAMILY MEMBER 3, MITOCHONDRIAL"/>
    <property type="match status" value="1"/>
</dbReference>
<dbReference type="EC" id="6.2.1.17" evidence="3"/>
<feature type="domain" description="AMP-binding enzyme C-terminal" evidence="1">
    <location>
        <begin position="1"/>
        <end position="75"/>
    </location>
</feature>
<keyword evidence="3" id="KW-0436">Ligase</keyword>
<evidence type="ECO:0000259" key="1">
    <source>
        <dbReference type="Pfam" id="PF13193"/>
    </source>
</evidence>
<evidence type="ECO:0000313" key="2">
    <source>
        <dbReference type="EMBL" id="HAD0205036.1"/>
    </source>
</evidence>
<reference evidence="3" key="2">
    <citation type="submission" date="2019-01" db="EMBL/GenBank/DDBJ databases">
        <authorList>
            <consortium name="NCBI Pathogen Detection Project"/>
        </authorList>
    </citation>
    <scope>NUCLEOTIDE SEQUENCE</scope>
    <source>
        <strain evidence="2">M281758.7</strain>
        <strain evidence="3">S038T</strain>
    </source>
</reference>
<dbReference type="SUPFAM" id="SSF56801">
    <property type="entry name" value="Acetyl-CoA synthetase-like"/>
    <property type="match status" value="1"/>
</dbReference>
<dbReference type="EMBL" id="DAANKA010000053">
    <property type="protein sequence ID" value="HAD0205036.1"/>
    <property type="molecule type" value="Genomic_DNA"/>
</dbReference>
<accession>A0A714ETL7</accession>